<dbReference type="GO" id="GO:0005886">
    <property type="term" value="C:plasma membrane"/>
    <property type="evidence" value="ECO:0007669"/>
    <property type="project" value="TreeGrafter"/>
</dbReference>
<evidence type="ECO:0000313" key="8">
    <source>
        <dbReference type="EMBL" id="ODQ64468.1"/>
    </source>
</evidence>
<dbReference type="AlphaFoldDB" id="A0A1E3PGG2"/>
<evidence type="ECO:0000256" key="6">
    <source>
        <dbReference type="ARBA" id="ARBA00023136"/>
    </source>
</evidence>
<evidence type="ECO:0000256" key="3">
    <source>
        <dbReference type="ARBA" id="ARBA00022448"/>
    </source>
</evidence>
<proteinExistence type="inferred from homology"/>
<dbReference type="InterPro" id="IPR031155">
    <property type="entry name" value="DUR"/>
</dbReference>
<keyword evidence="3" id="KW-0813">Transport</keyword>
<dbReference type="GO" id="GO:0015204">
    <property type="term" value="F:urea transmembrane transporter activity"/>
    <property type="evidence" value="ECO:0007669"/>
    <property type="project" value="InterPro"/>
</dbReference>
<feature type="transmembrane region" description="Helical" evidence="7">
    <location>
        <begin position="26"/>
        <end position="51"/>
    </location>
</feature>
<dbReference type="Gene3D" id="1.20.1730.10">
    <property type="entry name" value="Sodium/glucose cotransporter"/>
    <property type="match status" value="1"/>
</dbReference>
<protein>
    <recommendedName>
        <fullName evidence="10">Na+/solute symporter</fullName>
    </recommendedName>
</protein>
<keyword evidence="4 7" id="KW-0812">Transmembrane</keyword>
<feature type="transmembrane region" description="Helical" evidence="7">
    <location>
        <begin position="100"/>
        <end position="120"/>
    </location>
</feature>
<comment type="similarity">
    <text evidence="2">Belongs to the sodium:solute symporter (SSF) (TC 2.A.21) family.</text>
</comment>
<dbReference type="InterPro" id="IPR038377">
    <property type="entry name" value="Na/Glc_symporter_sf"/>
</dbReference>
<gene>
    <name evidence="8" type="ORF">NADFUDRAFT_70957</name>
</gene>
<dbReference type="EMBL" id="KV454411">
    <property type="protein sequence ID" value="ODQ64468.1"/>
    <property type="molecule type" value="Genomic_DNA"/>
</dbReference>
<dbReference type="GO" id="GO:0015489">
    <property type="term" value="F:putrescine transmembrane transporter activity"/>
    <property type="evidence" value="ECO:0007669"/>
    <property type="project" value="TreeGrafter"/>
</dbReference>
<evidence type="ECO:0008006" key="10">
    <source>
        <dbReference type="Google" id="ProtNLM"/>
    </source>
</evidence>
<evidence type="ECO:0000256" key="7">
    <source>
        <dbReference type="SAM" id="Phobius"/>
    </source>
</evidence>
<dbReference type="Proteomes" id="UP000095009">
    <property type="component" value="Unassembled WGS sequence"/>
</dbReference>
<evidence type="ECO:0000313" key="9">
    <source>
        <dbReference type="Proteomes" id="UP000095009"/>
    </source>
</evidence>
<dbReference type="PROSITE" id="PS50283">
    <property type="entry name" value="NA_SOLUT_SYMP_3"/>
    <property type="match status" value="1"/>
</dbReference>
<dbReference type="STRING" id="857566.A0A1E3PGG2"/>
<name>A0A1E3PGG2_9ASCO</name>
<accession>A0A1E3PGG2</accession>
<evidence type="ECO:0000256" key="1">
    <source>
        <dbReference type="ARBA" id="ARBA00004141"/>
    </source>
</evidence>
<organism evidence="8 9">
    <name type="scientific">Nadsonia fulvescens var. elongata DSM 6958</name>
    <dbReference type="NCBI Taxonomy" id="857566"/>
    <lineage>
        <taxon>Eukaryota</taxon>
        <taxon>Fungi</taxon>
        <taxon>Dikarya</taxon>
        <taxon>Ascomycota</taxon>
        <taxon>Saccharomycotina</taxon>
        <taxon>Dipodascomycetes</taxon>
        <taxon>Dipodascales</taxon>
        <taxon>Dipodascales incertae sedis</taxon>
        <taxon>Nadsonia</taxon>
    </lineage>
</organism>
<sequence>MTHEQVTTGLVLPNAAVALLGRSGAIYSLSLIFMAVTSASSAELISISSIFTYDIYKTYLNSKASSRSSIFMSHACVVTINLAMAGFAVGLFYIGISMGYLYLLMGAIISSAVIPVTLTIMWKGQNVYAAAGSTVCGFCLALIAWLVTAHQKFGELTVESTGSDIPMLAGNVTALLSSVVLITIFALIFKLDDFDWNTLKEIQKDPDTEEEKK</sequence>
<dbReference type="GO" id="GO:0015606">
    <property type="term" value="F:spermidine transmembrane transporter activity"/>
    <property type="evidence" value="ECO:0007669"/>
    <property type="project" value="TreeGrafter"/>
</dbReference>
<reference evidence="8 9" key="1">
    <citation type="journal article" date="2016" name="Proc. Natl. Acad. Sci. U.S.A.">
        <title>Comparative genomics of biotechnologically important yeasts.</title>
        <authorList>
            <person name="Riley R."/>
            <person name="Haridas S."/>
            <person name="Wolfe K.H."/>
            <person name="Lopes M.R."/>
            <person name="Hittinger C.T."/>
            <person name="Goeker M."/>
            <person name="Salamov A.A."/>
            <person name="Wisecaver J.H."/>
            <person name="Long T.M."/>
            <person name="Calvey C.H."/>
            <person name="Aerts A.L."/>
            <person name="Barry K.W."/>
            <person name="Choi C."/>
            <person name="Clum A."/>
            <person name="Coughlan A.Y."/>
            <person name="Deshpande S."/>
            <person name="Douglass A.P."/>
            <person name="Hanson S.J."/>
            <person name="Klenk H.-P."/>
            <person name="LaButti K.M."/>
            <person name="Lapidus A."/>
            <person name="Lindquist E.A."/>
            <person name="Lipzen A.M."/>
            <person name="Meier-Kolthoff J.P."/>
            <person name="Ohm R.A."/>
            <person name="Otillar R.P."/>
            <person name="Pangilinan J.L."/>
            <person name="Peng Y."/>
            <person name="Rokas A."/>
            <person name="Rosa C.A."/>
            <person name="Scheuner C."/>
            <person name="Sibirny A.A."/>
            <person name="Slot J.C."/>
            <person name="Stielow J.B."/>
            <person name="Sun H."/>
            <person name="Kurtzman C.P."/>
            <person name="Blackwell M."/>
            <person name="Grigoriev I.V."/>
            <person name="Jeffries T.W."/>
        </authorList>
    </citation>
    <scope>NUCLEOTIDE SEQUENCE [LARGE SCALE GENOMIC DNA]</scope>
    <source>
        <strain evidence="8 9">DSM 6958</strain>
    </source>
</reference>
<dbReference type="OrthoDB" id="6132759at2759"/>
<dbReference type="InterPro" id="IPR001734">
    <property type="entry name" value="Na/solute_symporter"/>
</dbReference>
<dbReference type="PANTHER" id="PTHR46154">
    <property type="match status" value="1"/>
</dbReference>
<feature type="transmembrane region" description="Helical" evidence="7">
    <location>
        <begin position="127"/>
        <end position="148"/>
    </location>
</feature>
<keyword evidence="6 7" id="KW-0472">Membrane</keyword>
<feature type="transmembrane region" description="Helical" evidence="7">
    <location>
        <begin position="168"/>
        <end position="189"/>
    </location>
</feature>
<keyword evidence="5 7" id="KW-1133">Transmembrane helix</keyword>
<feature type="transmembrane region" description="Helical" evidence="7">
    <location>
        <begin position="71"/>
        <end position="94"/>
    </location>
</feature>
<keyword evidence="9" id="KW-1185">Reference proteome</keyword>
<dbReference type="PANTHER" id="PTHR46154:SF4">
    <property type="entry name" value="UREA ACTIVE TRANSPORTER"/>
    <property type="match status" value="1"/>
</dbReference>
<evidence type="ECO:0000256" key="2">
    <source>
        <dbReference type="ARBA" id="ARBA00006434"/>
    </source>
</evidence>
<evidence type="ECO:0000256" key="5">
    <source>
        <dbReference type="ARBA" id="ARBA00022989"/>
    </source>
</evidence>
<evidence type="ECO:0000256" key="4">
    <source>
        <dbReference type="ARBA" id="ARBA00022692"/>
    </source>
</evidence>
<comment type="subcellular location">
    <subcellularLocation>
        <location evidence="1">Membrane</location>
        <topology evidence="1">Multi-pass membrane protein</topology>
    </subcellularLocation>
</comment>